<keyword evidence="9" id="KW-0067">ATP-binding</keyword>
<comment type="caution">
    <text evidence="14">The sequence shown here is derived from an EMBL/GenBank/DDBJ whole genome shotgun (WGS) entry which is preliminary data.</text>
</comment>
<dbReference type="GO" id="GO:0003919">
    <property type="term" value="F:FMN adenylyltransferase activity"/>
    <property type="evidence" value="ECO:0007669"/>
    <property type="project" value="UniProtKB-EC"/>
</dbReference>
<dbReference type="EMBL" id="CAJVPK010000543">
    <property type="protein sequence ID" value="CAG8524221.1"/>
    <property type="molecule type" value="Genomic_DNA"/>
</dbReference>
<keyword evidence="7" id="KW-0547">Nucleotide-binding</keyword>
<name>A0A9N9FBZ3_9GLOM</name>
<dbReference type="Pfam" id="PF01507">
    <property type="entry name" value="PAPS_reduct"/>
    <property type="match status" value="1"/>
</dbReference>
<evidence type="ECO:0000256" key="11">
    <source>
        <dbReference type="ARBA" id="ARBA00031871"/>
    </source>
</evidence>
<feature type="domain" description="Phosphoadenosine phosphosulphate reductase" evidence="13">
    <location>
        <begin position="150"/>
        <end position="238"/>
    </location>
</feature>
<evidence type="ECO:0000256" key="2">
    <source>
        <dbReference type="ARBA" id="ARBA00012393"/>
    </source>
</evidence>
<evidence type="ECO:0000256" key="1">
    <source>
        <dbReference type="ARBA" id="ARBA00004726"/>
    </source>
</evidence>
<evidence type="ECO:0000259" key="13">
    <source>
        <dbReference type="Pfam" id="PF01507"/>
    </source>
</evidence>
<evidence type="ECO:0000256" key="10">
    <source>
        <dbReference type="ARBA" id="ARBA00031145"/>
    </source>
</evidence>
<evidence type="ECO:0000313" key="15">
    <source>
        <dbReference type="Proteomes" id="UP000789706"/>
    </source>
</evidence>
<evidence type="ECO:0000313" key="14">
    <source>
        <dbReference type="EMBL" id="CAG8524221.1"/>
    </source>
</evidence>
<dbReference type="InterPro" id="IPR002500">
    <property type="entry name" value="PAPS_reduct_dom"/>
</dbReference>
<evidence type="ECO:0000256" key="3">
    <source>
        <dbReference type="ARBA" id="ARBA00022630"/>
    </source>
</evidence>
<evidence type="ECO:0000256" key="6">
    <source>
        <dbReference type="ARBA" id="ARBA00022695"/>
    </source>
</evidence>
<keyword evidence="6" id="KW-0548">Nucleotidyltransferase</keyword>
<keyword evidence="4" id="KW-0288">FMN</keyword>
<protein>
    <recommendedName>
        <fullName evidence="2">FAD synthase</fullName>
        <ecNumber evidence="2">2.7.7.2</ecNumber>
    </recommendedName>
    <alternativeName>
        <fullName evidence="10">FAD pyrophosphorylase</fullName>
    </alternativeName>
    <alternativeName>
        <fullName evidence="11">FMN adenylyltransferase</fullName>
    </alternativeName>
</protein>
<evidence type="ECO:0000256" key="5">
    <source>
        <dbReference type="ARBA" id="ARBA00022679"/>
    </source>
</evidence>
<dbReference type="GO" id="GO:0005524">
    <property type="term" value="F:ATP binding"/>
    <property type="evidence" value="ECO:0007669"/>
    <property type="project" value="UniProtKB-KW"/>
</dbReference>
<organism evidence="14 15">
    <name type="scientific">Diversispora eburnea</name>
    <dbReference type="NCBI Taxonomy" id="1213867"/>
    <lineage>
        <taxon>Eukaryota</taxon>
        <taxon>Fungi</taxon>
        <taxon>Fungi incertae sedis</taxon>
        <taxon>Mucoromycota</taxon>
        <taxon>Glomeromycotina</taxon>
        <taxon>Glomeromycetes</taxon>
        <taxon>Diversisporales</taxon>
        <taxon>Diversisporaceae</taxon>
        <taxon>Diversispora</taxon>
    </lineage>
</organism>
<reference evidence="14" key="1">
    <citation type="submission" date="2021-06" db="EMBL/GenBank/DDBJ databases">
        <authorList>
            <person name="Kallberg Y."/>
            <person name="Tangrot J."/>
            <person name="Rosling A."/>
        </authorList>
    </citation>
    <scope>NUCLEOTIDE SEQUENCE</scope>
    <source>
        <strain evidence="14">AZ414A</strain>
    </source>
</reference>
<keyword evidence="15" id="KW-1185">Reference proteome</keyword>
<keyword evidence="5" id="KW-0808">Transferase</keyword>
<keyword evidence="8" id="KW-0274">FAD</keyword>
<dbReference type="SUPFAM" id="SSF52402">
    <property type="entry name" value="Adenine nucleotide alpha hydrolases-like"/>
    <property type="match status" value="1"/>
</dbReference>
<comment type="catalytic activity">
    <reaction evidence="12">
        <text>FMN + ATP + H(+) = FAD + diphosphate</text>
        <dbReference type="Rhea" id="RHEA:17237"/>
        <dbReference type="ChEBI" id="CHEBI:15378"/>
        <dbReference type="ChEBI" id="CHEBI:30616"/>
        <dbReference type="ChEBI" id="CHEBI:33019"/>
        <dbReference type="ChEBI" id="CHEBI:57692"/>
        <dbReference type="ChEBI" id="CHEBI:58210"/>
        <dbReference type="EC" id="2.7.7.2"/>
    </reaction>
</comment>
<keyword evidence="3" id="KW-0285">Flavoprotein</keyword>
<dbReference type="OrthoDB" id="270728at2759"/>
<evidence type="ECO:0000256" key="7">
    <source>
        <dbReference type="ARBA" id="ARBA00022741"/>
    </source>
</evidence>
<dbReference type="EC" id="2.7.7.2" evidence="2"/>
<dbReference type="CDD" id="cd23948">
    <property type="entry name" value="FAD_synthase"/>
    <property type="match status" value="1"/>
</dbReference>
<dbReference type="InterPro" id="IPR014729">
    <property type="entry name" value="Rossmann-like_a/b/a_fold"/>
</dbReference>
<dbReference type="AlphaFoldDB" id="A0A9N9FBZ3"/>
<dbReference type="GO" id="GO:0006747">
    <property type="term" value="P:FAD biosynthetic process"/>
    <property type="evidence" value="ECO:0007669"/>
    <property type="project" value="TreeGrafter"/>
</dbReference>
<proteinExistence type="predicted"/>
<evidence type="ECO:0000256" key="12">
    <source>
        <dbReference type="ARBA" id="ARBA00049494"/>
    </source>
</evidence>
<evidence type="ECO:0000256" key="9">
    <source>
        <dbReference type="ARBA" id="ARBA00022840"/>
    </source>
</evidence>
<dbReference type="Gene3D" id="3.40.50.620">
    <property type="entry name" value="HUPs"/>
    <property type="match status" value="1"/>
</dbReference>
<evidence type="ECO:0000256" key="4">
    <source>
        <dbReference type="ARBA" id="ARBA00022643"/>
    </source>
</evidence>
<comment type="pathway">
    <text evidence="1">Cofactor biosynthesis; FAD biosynthesis; FAD from FMN: step 1/1.</text>
</comment>
<dbReference type="PANTHER" id="PTHR23293">
    <property type="entry name" value="FAD SYNTHETASE-RELATED FMN ADENYLYLTRANSFERASE"/>
    <property type="match status" value="1"/>
</dbReference>
<dbReference type="PANTHER" id="PTHR23293:SF9">
    <property type="entry name" value="FAD SYNTHASE"/>
    <property type="match status" value="1"/>
</dbReference>
<accession>A0A9N9FBZ3</accession>
<sequence>MVQIYMDFNNSSSHEMGNVIDNRMVNHSIAPNLIIKPKKDFAQISREVYELANSDNPISKYVTRSLEVIEKSINLYGIDGLGISFNGGKDCVVLLYLFTAVIYKHFRKSEKKPKIQAVYIRTPNSFVEVEEFVNECILRYELDIIIIEGPMKQALQKYHECRPNVKAILIGTRRIDPHGKNLSEFIPTDPDWPPFMRIHPILDWNYPLVWKFLLTLNVPYCILYDKGYTSIGSIDNTCPNPDLRNPAQSCGYDPAWKLVDENRERCGR</sequence>
<gene>
    <name evidence="14" type="ORF">DEBURN_LOCUS5818</name>
</gene>
<dbReference type="Proteomes" id="UP000789706">
    <property type="component" value="Unassembled WGS sequence"/>
</dbReference>
<evidence type="ECO:0000256" key="8">
    <source>
        <dbReference type="ARBA" id="ARBA00022827"/>
    </source>
</evidence>